<dbReference type="Pfam" id="PF13649">
    <property type="entry name" value="Methyltransf_25"/>
    <property type="match status" value="1"/>
</dbReference>
<dbReference type="PANTHER" id="PTHR43464">
    <property type="entry name" value="METHYLTRANSFERASE"/>
    <property type="match status" value="1"/>
</dbReference>
<dbReference type="InterPro" id="IPR041698">
    <property type="entry name" value="Methyltransf_25"/>
</dbReference>
<protein>
    <submittedName>
        <fullName evidence="2">Class I SAM-dependent methyltransferase</fullName>
        <ecNumber evidence="2">2.1.-.-</ecNumber>
    </submittedName>
</protein>
<dbReference type="Gene3D" id="3.40.50.150">
    <property type="entry name" value="Vaccinia Virus protein VP39"/>
    <property type="match status" value="1"/>
</dbReference>
<evidence type="ECO:0000313" key="3">
    <source>
        <dbReference type="Proteomes" id="UP001348149"/>
    </source>
</evidence>
<dbReference type="GO" id="GO:0008168">
    <property type="term" value="F:methyltransferase activity"/>
    <property type="evidence" value="ECO:0007669"/>
    <property type="project" value="UniProtKB-KW"/>
</dbReference>
<dbReference type="SUPFAM" id="SSF53335">
    <property type="entry name" value="S-adenosyl-L-methionine-dependent methyltransferases"/>
    <property type="match status" value="1"/>
</dbReference>
<dbReference type="EMBL" id="JAYLLH010000031">
    <property type="protein sequence ID" value="MEC3862890.1"/>
    <property type="molecule type" value="Genomic_DNA"/>
</dbReference>
<name>A0ABU6HKA5_9RHOB</name>
<feature type="domain" description="Methyltransferase" evidence="1">
    <location>
        <begin position="59"/>
        <end position="149"/>
    </location>
</feature>
<keyword evidence="2" id="KW-0489">Methyltransferase</keyword>
<reference evidence="2 3" key="1">
    <citation type="submission" date="2024-01" db="EMBL/GenBank/DDBJ databases">
        <title>Mesobacterium rodlantinim sp. nov., isolated from shallow sea hydrothermal systems off Kueishantao Island.</title>
        <authorList>
            <person name="Su Z."/>
            <person name="Tang K."/>
        </authorList>
    </citation>
    <scope>NUCLEOTIDE SEQUENCE [LARGE SCALE GENOMIC DNA]</scope>
    <source>
        <strain evidence="2 3">TK19101</strain>
    </source>
</reference>
<comment type="caution">
    <text evidence="2">The sequence shown here is derived from an EMBL/GenBank/DDBJ whole genome shotgun (WGS) entry which is preliminary data.</text>
</comment>
<evidence type="ECO:0000259" key="1">
    <source>
        <dbReference type="Pfam" id="PF13649"/>
    </source>
</evidence>
<keyword evidence="3" id="KW-1185">Reference proteome</keyword>
<proteinExistence type="predicted"/>
<keyword evidence="2" id="KW-0808">Transferase</keyword>
<dbReference type="InterPro" id="IPR029063">
    <property type="entry name" value="SAM-dependent_MTases_sf"/>
</dbReference>
<accession>A0ABU6HKA5</accession>
<dbReference type="EC" id="2.1.-.-" evidence="2"/>
<sequence>MTDRKPDLGAAYALQGRDDNLKLYADWAESYDSDFAQDMDYRLPALVADAFARIGRGPVLDLGAGTGLCGLALARQGIGPVDGTDLSTEMLQQAEAKGVYRRCFTGDLLGRLPVGDGAYAGAVSSGTFTHGHVGPEALTEVLRVVAPGGWVVLSINAAHYAAHGFEATLATLPITDLTLPEQAIYGPGGSSEHRDDTAFLATFRKA</sequence>
<dbReference type="CDD" id="cd02440">
    <property type="entry name" value="AdoMet_MTases"/>
    <property type="match status" value="1"/>
</dbReference>
<organism evidence="2 3">
    <name type="scientific">Mesobacterium hydrothermale</name>
    <dbReference type="NCBI Taxonomy" id="3111907"/>
    <lineage>
        <taxon>Bacteria</taxon>
        <taxon>Pseudomonadati</taxon>
        <taxon>Pseudomonadota</taxon>
        <taxon>Alphaproteobacteria</taxon>
        <taxon>Rhodobacterales</taxon>
        <taxon>Roseobacteraceae</taxon>
        <taxon>Mesobacterium</taxon>
    </lineage>
</organism>
<gene>
    <name evidence="2" type="ORF">VK792_16470</name>
</gene>
<evidence type="ECO:0000313" key="2">
    <source>
        <dbReference type="EMBL" id="MEC3862890.1"/>
    </source>
</evidence>
<dbReference type="Proteomes" id="UP001348149">
    <property type="component" value="Unassembled WGS sequence"/>
</dbReference>
<dbReference type="RefSeq" id="WP_326298963.1">
    <property type="nucleotide sequence ID" value="NZ_JAYLLH010000031.1"/>
</dbReference>
<dbReference type="PANTHER" id="PTHR43464:SF23">
    <property type="entry name" value="JUVENILE HORMONE ACID O-METHYLTRANSFERASE"/>
    <property type="match status" value="1"/>
</dbReference>
<dbReference type="GO" id="GO:0032259">
    <property type="term" value="P:methylation"/>
    <property type="evidence" value="ECO:0007669"/>
    <property type="project" value="UniProtKB-KW"/>
</dbReference>